<feature type="signal peptide" evidence="1">
    <location>
        <begin position="1"/>
        <end position="29"/>
    </location>
</feature>
<proteinExistence type="predicted"/>
<dbReference type="EMBL" id="JACBJI010000007">
    <property type="protein sequence ID" value="NYA72225.1"/>
    <property type="molecule type" value="Genomic_DNA"/>
</dbReference>
<dbReference type="AlphaFoldDB" id="A0A7Y9C6L5"/>
<accession>A0A7Y9C6L5</accession>
<keyword evidence="3" id="KW-1185">Reference proteome</keyword>
<name>A0A7Y9C6L5_9FLAO</name>
<dbReference type="Proteomes" id="UP000535020">
    <property type="component" value="Unassembled WGS sequence"/>
</dbReference>
<feature type="chain" id="PRO_5030611639" description="Ig-like domain-containing protein" evidence="1">
    <location>
        <begin position="30"/>
        <end position="1109"/>
    </location>
</feature>
<evidence type="ECO:0000313" key="3">
    <source>
        <dbReference type="Proteomes" id="UP000535020"/>
    </source>
</evidence>
<evidence type="ECO:0008006" key="4">
    <source>
        <dbReference type="Google" id="ProtNLM"/>
    </source>
</evidence>
<keyword evidence="1" id="KW-0732">Signal</keyword>
<gene>
    <name evidence="2" type="ORF">HZF10_14945</name>
</gene>
<reference evidence="2 3" key="1">
    <citation type="submission" date="2020-07" db="EMBL/GenBank/DDBJ databases">
        <authorList>
            <person name="Sun Q."/>
        </authorList>
    </citation>
    <scope>NUCLEOTIDE SEQUENCE [LARGE SCALE GENOMIC DNA]</scope>
    <source>
        <strain evidence="2 3">MAH-1</strain>
    </source>
</reference>
<sequence>MKPSLSQVFIKFCFSALLLLAFHMSQAQIASWTYEPYQGTLNNPTPNTGSGSSAVVNNGGGTIGIQIRTGMAGTGCGAQNGSNAWAMEPFDPGSSNEANGVQFSASTVGYQNINFTWDQRWSNTAPNTVRLQYTLNGSTWTNFTMTAANTTFCNGSINNGRFQTNTSGDQYRRISVNLSAITGANNNADFGVRLMAAYYQATTEFRRTDDPTLTAGTAGTWRFDNVAITGTVLPGPTASVMSGTTSICIGGSANIKVQITGGTGPYTLVYTNGTTNFTVNNYASNANISVSPTSTTTYSIVSVTAANGAVGTGNSGAAVITVNPLPTVSATNITTCSTGAVTLTGGSPAGGTYSIANPYSGPSTTFTYTYTNANGCTKTSATYTFTRNTAPAISAQPSAIPQSTCQNTAFSAISVGATGTGLSYQWYSNTTAATSGGTPLTSAAQIANGSQTASYTPLSTTVGTLYFYCIISGTCTPAAKTSISGAFSVIPGTVAGTVSSDQTICAGTLAADLNLTGHNGTIVKWQKADDVSFITNVSDIANNTATLPALTIGALTQTAYFRAVVQNATCTTEFSNAVEIAIRSTTWNGTSWSNGAPDGTQTIIFNGNYISSGDLKGCSAIVNSGNVNFQPDDTLTLLNGLTVNSGTLTFENNASLVQTNDVANSGAIFYKRDTTPIRKFDFTYWSSPVQNQLLIGVSPLTRQDKFFWFDANVYNWIMANPNTTLMQPGIGYIFRGPDDYDQNFPVVYHAAFNGVPNNGEYTVPVFVNGTNDFNLLGNPYPSALDADLFMSDPDNAASLGTGTTIYLWTHNTAVTDFEYVFSDYATYNYTGGTGTAPSSGANNNIPNGFIASGQSFFIQGIATGTAKFKNSMRVSGNNDQFYKNAAVQKDRFWLEFKNGQGVYKQALLGYMPNATNGFDNGFDGLLFESGITSNFYFVSGENRFSIEGRAWPLQTSDIVPLGYRASVSGTFEIDLMKTEGIFDNQEVFLEDLSLGVIHNLKDAVYSFSTEAGTFDNRFRIRYSDSALGNPDGISKQDIVVFKQDGNAVVKASGIDLRDVAVFDLNGKKLIEFINLSSNELSFPFELRNQVVFFQITTSRGEIVSRKVLF</sequence>
<organism evidence="2 3">
    <name type="scientific">Flavobacterium agri</name>
    <dbReference type="NCBI Taxonomy" id="2743471"/>
    <lineage>
        <taxon>Bacteria</taxon>
        <taxon>Pseudomonadati</taxon>
        <taxon>Bacteroidota</taxon>
        <taxon>Flavobacteriia</taxon>
        <taxon>Flavobacteriales</taxon>
        <taxon>Flavobacteriaceae</taxon>
        <taxon>Flavobacterium</taxon>
    </lineage>
</organism>
<evidence type="ECO:0000256" key="1">
    <source>
        <dbReference type="SAM" id="SignalP"/>
    </source>
</evidence>
<comment type="caution">
    <text evidence="2">The sequence shown here is derived from an EMBL/GenBank/DDBJ whole genome shotgun (WGS) entry which is preliminary data.</text>
</comment>
<dbReference type="RefSeq" id="WP_176007031.1">
    <property type="nucleotide sequence ID" value="NZ_JABWMI010000018.1"/>
</dbReference>
<protein>
    <recommendedName>
        <fullName evidence="4">Ig-like domain-containing protein</fullName>
    </recommendedName>
</protein>
<evidence type="ECO:0000313" key="2">
    <source>
        <dbReference type="EMBL" id="NYA72225.1"/>
    </source>
</evidence>